<evidence type="ECO:0000313" key="3">
    <source>
        <dbReference type="Proteomes" id="UP000269721"/>
    </source>
</evidence>
<reference evidence="3" key="1">
    <citation type="journal article" date="2018" name="Nat. Microbiol.">
        <title>Leveraging single-cell genomics to expand the fungal tree of life.</title>
        <authorList>
            <person name="Ahrendt S.R."/>
            <person name="Quandt C.A."/>
            <person name="Ciobanu D."/>
            <person name="Clum A."/>
            <person name="Salamov A."/>
            <person name="Andreopoulos B."/>
            <person name="Cheng J.F."/>
            <person name="Woyke T."/>
            <person name="Pelin A."/>
            <person name="Henrissat B."/>
            <person name="Reynolds N.K."/>
            <person name="Benny G.L."/>
            <person name="Smith M.E."/>
            <person name="James T.Y."/>
            <person name="Grigoriev I.V."/>
        </authorList>
    </citation>
    <scope>NUCLEOTIDE SEQUENCE [LARGE SCALE GENOMIC DNA]</scope>
</reference>
<feature type="chain" id="PRO_5020834759" description="Right handed beta helix domain-containing protein" evidence="1">
    <location>
        <begin position="22"/>
        <end position="700"/>
    </location>
</feature>
<accession>A0A4P9WNK8</accession>
<dbReference type="OrthoDB" id="2014436at2759"/>
<evidence type="ECO:0000313" key="2">
    <source>
        <dbReference type="EMBL" id="RKO93673.1"/>
    </source>
</evidence>
<protein>
    <recommendedName>
        <fullName evidence="4">Right handed beta helix domain-containing protein</fullName>
    </recommendedName>
</protein>
<feature type="signal peptide" evidence="1">
    <location>
        <begin position="1"/>
        <end position="21"/>
    </location>
</feature>
<keyword evidence="3" id="KW-1185">Reference proteome</keyword>
<keyword evidence="1" id="KW-0732">Signal</keyword>
<dbReference type="EMBL" id="KZ994153">
    <property type="protein sequence ID" value="RKO93673.1"/>
    <property type="molecule type" value="Genomic_DNA"/>
</dbReference>
<dbReference type="AlphaFoldDB" id="A0A4P9WNK8"/>
<dbReference type="SUPFAM" id="SSF51126">
    <property type="entry name" value="Pectin lyase-like"/>
    <property type="match status" value="1"/>
</dbReference>
<evidence type="ECO:0008006" key="4">
    <source>
        <dbReference type="Google" id="ProtNLM"/>
    </source>
</evidence>
<gene>
    <name evidence="2" type="ORF">BDK51DRAFT_26286</name>
</gene>
<organism evidence="2 3">
    <name type="scientific">Blyttiomyces helicus</name>
    <dbReference type="NCBI Taxonomy" id="388810"/>
    <lineage>
        <taxon>Eukaryota</taxon>
        <taxon>Fungi</taxon>
        <taxon>Fungi incertae sedis</taxon>
        <taxon>Chytridiomycota</taxon>
        <taxon>Chytridiomycota incertae sedis</taxon>
        <taxon>Chytridiomycetes</taxon>
        <taxon>Chytridiomycetes incertae sedis</taxon>
        <taxon>Blyttiomyces</taxon>
    </lineage>
</organism>
<proteinExistence type="predicted"/>
<name>A0A4P9WNK8_9FUNG</name>
<sequence length="700" mass="75410">MKGNFFVLALALCSLVPMSAGLQPSPSLKTNSKYTTRRVRKPIYTTSKGKTSAYPTTEVKTPVYTMPNIKSFIHTTTKEKTSVVRTTVEKSPVYTAPKQNTLLLTAVTSAEIKNGPVYTTAVVASTRSKGNGPTSIEVKTSSAQYQAAATTLVSKTTSRASNTASQSPSIGIASPQIACSIPAARYLPGTMVIPVYNSQDVEKRLHYPTNQHVTLEVMNSLFDVNWFFNSSFSNTTLLSYCGNGFTLQSALPTNMTLIINEASNFFIYNLNISLQFEWNTTLTYTGWWAGPCIDQRIKSLSNWFARNRYWFAGRPCPAILFAETNNTELVNSSVYGGLQLLNVAQSRVDGNFVTTLDNGYGIAVSNSFNDPANTHSPCVVTNNRVNASEGILIGIQGVNGARYVLVANNNVSNFRWSGIITGSGAISNEIRSNYVFRNAGYPVTGDSPGMYFAGFRYTPNNTVLFNYVNLTQSGGHCFYNDYWTAGTVIDTNICQTSGGFTYKQNMGWGVTIKNFLAYGGATISGWCEDVQSTTCPYAGVPPSLPADVWNTLEPYAAAMCGGATHISQTSIDGIECSANATLLAAAGNCSGLALLNDIQLAVVKPSYVDEWKAPQPLSFLNSSTGGHLCRPYPIGDVLNTFNATAYLPGNVSFASGLLRVVPNSVLADNLPAVAAFPFDALGIQPINQSNLKGIFPPPAF</sequence>
<dbReference type="InterPro" id="IPR011050">
    <property type="entry name" value="Pectin_lyase_fold/virulence"/>
</dbReference>
<dbReference type="Proteomes" id="UP000269721">
    <property type="component" value="Unassembled WGS sequence"/>
</dbReference>
<evidence type="ECO:0000256" key="1">
    <source>
        <dbReference type="SAM" id="SignalP"/>
    </source>
</evidence>